<dbReference type="Proteomes" id="UP001596189">
    <property type="component" value="Unassembled WGS sequence"/>
</dbReference>
<sequence length="128" mass="14457">MTSDALQREWRLLSNTDPAARAALAATDPEAAYQAITRSRMQDLLDDPELPHAGELYCAWAELEDLFEIGRSTPEQFKALVRVAAQSWLARPATQSSEWLERWTRETREAVTSCFKTDGTILDGKPFQ</sequence>
<evidence type="ECO:0000313" key="1">
    <source>
        <dbReference type="EMBL" id="MFC6006975.1"/>
    </source>
</evidence>
<accession>A0ABW1JD92</accession>
<protein>
    <submittedName>
        <fullName evidence="1">Uncharacterized protein</fullName>
    </submittedName>
</protein>
<reference evidence="2" key="1">
    <citation type="journal article" date="2019" name="Int. J. Syst. Evol. Microbiol.">
        <title>The Global Catalogue of Microorganisms (GCM) 10K type strain sequencing project: providing services to taxonomists for standard genome sequencing and annotation.</title>
        <authorList>
            <consortium name="The Broad Institute Genomics Platform"/>
            <consortium name="The Broad Institute Genome Sequencing Center for Infectious Disease"/>
            <person name="Wu L."/>
            <person name="Ma J."/>
        </authorList>
    </citation>
    <scope>NUCLEOTIDE SEQUENCE [LARGE SCALE GENOMIC DNA]</scope>
    <source>
        <strain evidence="2">KACC 14249</strain>
    </source>
</reference>
<comment type="caution">
    <text evidence="1">The sequence shown here is derived from an EMBL/GenBank/DDBJ whole genome shotgun (WGS) entry which is preliminary data.</text>
</comment>
<proteinExistence type="predicted"/>
<name>A0ABW1JD92_9ACTN</name>
<organism evidence="1 2">
    <name type="scientific">Angustibacter luteus</name>
    <dbReference type="NCBI Taxonomy" id="658456"/>
    <lineage>
        <taxon>Bacteria</taxon>
        <taxon>Bacillati</taxon>
        <taxon>Actinomycetota</taxon>
        <taxon>Actinomycetes</taxon>
        <taxon>Kineosporiales</taxon>
        <taxon>Kineosporiaceae</taxon>
    </lineage>
</organism>
<gene>
    <name evidence="1" type="ORF">ACFQDO_07510</name>
</gene>
<keyword evidence="2" id="KW-1185">Reference proteome</keyword>
<dbReference type="RefSeq" id="WP_345718437.1">
    <property type="nucleotide sequence ID" value="NZ_BAABFP010000008.1"/>
</dbReference>
<dbReference type="EMBL" id="JBHSRD010000003">
    <property type="protein sequence ID" value="MFC6006975.1"/>
    <property type="molecule type" value="Genomic_DNA"/>
</dbReference>
<evidence type="ECO:0000313" key="2">
    <source>
        <dbReference type="Proteomes" id="UP001596189"/>
    </source>
</evidence>